<dbReference type="Proteomes" id="UP000001058">
    <property type="component" value="Unassembled WGS sequence"/>
</dbReference>
<dbReference type="AlphaFoldDB" id="D8UHY6"/>
<reference evidence="2 3" key="1">
    <citation type="journal article" date="2010" name="Science">
        <title>Genomic analysis of organismal complexity in the multicellular green alga Volvox carteri.</title>
        <authorList>
            <person name="Prochnik S.E."/>
            <person name="Umen J."/>
            <person name="Nedelcu A.M."/>
            <person name="Hallmann A."/>
            <person name="Miller S.M."/>
            <person name="Nishii I."/>
            <person name="Ferris P."/>
            <person name="Kuo A."/>
            <person name="Mitros T."/>
            <person name="Fritz-Laylin L.K."/>
            <person name="Hellsten U."/>
            <person name="Chapman J."/>
            <person name="Simakov O."/>
            <person name="Rensing S.A."/>
            <person name="Terry A."/>
            <person name="Pangilinan J."/>
            <person name="Kapitonov V."/>
            <person name="Jurka J."/>
            <person name="Salamov A."/>
            <person name="Shapiro H."/>
            <person name="Schmutz J."/>
            <person name="Grimwood J."/>
            <person name="Lindquist E."/>
            <person name="Lucas S."/>
            <person name="Grigoriev I.V."/>
            <person name="Schmitt R."/>
            <person name="Kirk D."/>
            <person name="Rokhsar D.S."/>
        </authorList>
    </citation>
    <scope>NUCLEOTIDE SEQUENCE [LARGE SCALE GENOMIC DNA]</scope>
    <source>
        <strain evidence="3">f. Nagariensis / Eve</strain>
    </source>
</reference>
<dbReference type="RefSeq" id="XP_002958268.1">
    <property type="nucleotide sequence ID" value="XM_002958222.1"/>
</dbReference>
<dbReference type="KEGG" id="vcn:VOLCADRAFT_108046"/>
<name>D8UHY6_VOLCA</name>
<sequence>MDPACSPVPLVGKQWRIGDLIKLAWFACSCLSSKRQDIAIRQRHAQFCVQALCGFDGSSCGVKYASFAAFAPAVLDTDAGMPCFQTCCRSAGFEARRRCPAGVLGPRDIEAAIMDTGGDAGRALAWYPGLLMAWRFDKADTFFRENQLPAYYGEIDSIRNHQLKRSADAASLRVAATQRVATDPSVIVPFRSAEGLERAGHVELFERLKVVTSALIAERADRIALDREIKRRTSLFQADRVRLQAYARADASRSEPVRLLETSQQRGMMQCRHARQLINPRKMMMIGPYLISFPALRALSKRMPHVNISSQDLNYKDKQNQRATLKSENMAYRHPYPTLPSDVAALATCLHDVLDGDDERVDDVRRQFEEDLGVYSVGEAWELFREDFQLSPLRAAMALRGNVPGLTVSDAKSLLFKIKTASEGAVEDQGHRDAETGTVEDAAELWSR</sequence>
<accession>D8UHY6</accession>
<feature type="region of interest" description="Disordered" evidence="1">
    <location>
        <begin position="425"/>
        <end position="448"/>
    </location>
</feature>
<gene>
    <name evidence="2" type="ORF">VOLCADRAFT_108046</name>
</gene>
<organism evidence="3">
    <name type="scientific">Volvox carteri f. nagariensis</name>
    <dbReference type="NCBI Taxonomy" id="3068"/>
    <lineage>
        <taxon>Eukaryota</taxon>
        <taxon>Viridiplantae</taxon>
        <taxon>Chlorophyta</taxon>
        <taxon>core chlorophytes</taxon>
        <taxon>Chlorophyceae</taxon>
        <taxon>CS clade</taxon>
        <taxon>Chlamydomonadales</taxon>
        <taxon>Volvocaceae</taxon>
        <taxon>Volvox</taxon>
    </lineage>
</organism>
<proteinExistence type="predicted"/>
<dbReference type="GeneID" id="9623365"/>
<dbReference type="InParanoid" id="D8UHY6"/>
<protein>
    <submittedName>
        <fullName evidence="2">Uncharacterized protein</fullName>
    </submittedName>
</protein>
<evidence type="ECO:0000313" key="3">
    <source>
        <dbReference type="Proteomes" id="UP000001058"/>
    </source>
</evidence>
<dbReference type="EMBL" id="GL378410">
    <property type="protein sequence ID" value="EFJ40642.1"/>
    <property type="molecule type" value="Genomic_DNA"/>
</dbReference>
<evidence type="ECO:0000256" key="1">
    <source>
        <dbReference type="SAM" id="MobiDB-lite"/>
    </source>
</evidence>
<evidence type="ECO:0000313" key="2">
    <source>
        <dbReference type="EMBL" id="EFJ40642.1"/>
    </source>
</evidence>
<keyword evidence="3" id="KW-1185">Reference proteome</keyword>